<accession>A0ABY8G211</accession>
<dbReference type="InterPro" id="IPR010918">
    <property type="entry name" value="PurM-like_C_dom"/>
</dbReference>
<keyword evidence="1 4" id="KW-0808">Transferase</keyword>
<keyword evidence="1" id="KW-0460">Magnesium</keyword>
<feature type="binding site" evidence="1">
    <location>
        <position position="71"/>
    </location>
    <ligand>
        <name>Mg(2+)</name>
        <dbReference type="ChEBI" id="CHEBI:18420"/>
        <label>2</label>
    </ligand>
</feature>
<feature type="binding site" evidence="1">
    <location>
        <position position="216"/>
    </location>
    <ligand>
        <name>Mg(2+)</name>
        <dbReference type="ChEBI" id="CHEBI:18420"/>
        <label>5</label>
    </ligand>
</feature>
<feature type="binding site" evidence="1">
    <location>
        <position position="27"/>
    </location>
    <ligand>
        <name>Mg(2+)</name>
        <dbReference type="ChEBI" id="CHEBI:18420"/>
        <label>3</label>
    </ligand>
</feature>
<feature type="binding site" evidence="1">
    <location>
        <position position="42"/>
    </location>
    <ligand>
        <name>Mg(2+)</name>
        <dbReference type="ChEBI" id="CHEBI:18420"/>
        <label>1</label>
    </ligand>
</feature>
<dbReference type="CDD" id="cd02194">
    <property type="entry name" value="ThiL"/>
    <property type="match status" value="1"/>
</dbReference>
<dbReference type="NCBIfam" id="TIGR01379">
    <property type="entry name" value="thiL"/>
    <property type="match status" value="1"/>
</dbReference>
<evidence type="ECO:0000259" key="2">
    <source>
        <dbReference type="Pfam" id="PF00586"/>
    </source>
</evidence>
<dbReference type="Pfam" id="PF00586">
    <property type="entry name" value="AIRS"/>
    <property type="match status" value="1"/>
</dbReference>
<dbReference type="Gene3D" id="3.90.650.10">
    <property type="entry name" value="PurM-like C-terminal domain"/>
    <property type="match status" value="1"/>
</dbReference>
<feature type="binding site" evidence="1">
    <location>
        <position position="267"/>
    </location>
    <ligand>
        <name>substrate</name>
    </ligand>
</feature>
<feature type="binding site" evidence="1">
    <location>
        <position position="27"/>
    </location>
    <ligand>
        <name>Mg(2+)</name>
        <dbReference type="ChEBI" id="CHEBI:18420"/>
        <label>4</label>
    </ligand>
</feature>
<feature type="binding site" evidence="1">
    <location>
        <position position="144"/>
    </location>
    <ligand>
        <name>ATP</name>
        <dbReference type="ChEBI" id="CHEBI:30616"/>
    </ligand>
</feature>
<evidence type="ECO:0000313" key="4">
    <source>
        <dbReference type="EMBL" id="WFM83966.1"/>
    </source>
</evidence>
<evidence type="ECO:0000256" key="1">
    <source>
        <dbReference type="HAMAP-Rule" id="MF_02128"/>
    </source>
</evidence>
<feature type="binding site" evidence="1">
    <location>
        <position position="42"/>
    </location>
    <ligand>
        <name>Mg(2+)</name>
        <dbReference type="ChEBI" id="CHEBI:18420"/>
        <label>2</label>
    </ligand>
</feature>
<organism evidence="4 5">
    <name type="scientific">Arcanobacterium canis</name>
    <dbReference type="NCBI Taxonomy" id="999183"/>
    <lineage>
        <taxon>Bacteria</taxon>
        <taxon>Bacillati</taxon>
        <taxon>Actinomycetota</taxon>
        <taxon>Actinomycetes</taxon>
        <taxon>Actinomycetales</taxon>
        <taxon>Actinomycetaceae</taxon>
        <taxon>Arcanobacterium</taxon>
    </lineage>
</organism>
<keyword evidence="1" id="KW-0784">Thiamine biosynthesis</keyword>
<feature type="binding site" evidence="1">
    <location>
        <position position="71"/>
    </location>
    <ligand>
        <name>Mg(2+)</name>
        <dbReference type="ChEBI" id="CHEBI:18420"/>
        <label>4</label>
    </ligand>
</feature>
<dbReference type="PIRSF" id="PIRSF005303">
    <property type="entry name" value="Thiam_monoph_kin"/>
    <property type="match status" value="1"/>
</dbReference>
<dbReference type="InterPro" id="IPR036676">
    <property type="entry name" value="PurM-like_C_sf"/>
</dbReference>
<dbReference type="GO" id="GO:0009030">
    <property type="term" value="F:thiamine-phosphate kinase activity"/>
    <property type="evidence" value="ECO:0007669"/>
    <property type="project" value="UniProtKB-EC"/>
</dbReference>
<dbReference type="PANTHER" id="PTHR30270:SF0">
    <property type="entry name" value="THIAMINE-MONOPHOSPHATE KINASE"/>
    <property type="match status" value="1"/>
</dbReference>
<reference evidence="4 5" key="1">
    <citation type="submission" date="2023-03" db="EMBL/GenBank/DDBJ databases">
        <title>Complete genome of Arcanobacterium canis strain DSM 25104 isolated in 2010 from a canine otitis externa in Germany.</title>
        <authorList>
            <person name="Borowiak M."/>
            <person name="Kreitlow A."/>
            <person name="Malorny B."/>
            <person name="Laemmler C."/>
            <person name="Prenger-Berninghoff E."/>
            <person name="Ploetz M."/>
            <person name="Abdulmawjood A."/>
        </authorList>
    </citation>
    <scope>NUCLEOTIDE SEQUENCE [LARGE SCALE GENOMIC DNA]</scope>
    <source>
        <strain evidence="4 5">DSM 25104</strain>
    </source>
</reference>
<feature type="binding site" evidence="1">
    <location>
        <position position="213"/>
    </location>
    <ligand>
        <name>Mg(2+)</name>
        <dbReference type="ChEBI" id="CHEBI:18420"/>
        <label>3</label>
    </ligand>
</feature>
<dbReference type="RefSeq" id="WP_278013361.1">
    <property type="nucleotide sequence ID" value="NZ_CP121208.1"/>
</dbReference>
<feature type="binding site" evidence="1">
    <location>
        <position position="215"/>
    </location>
    <ligand>
        <name>ATP</name>
        <dbReference type="ChEBI" id="CHEBI:30616"/>
    </ligand>
</feature>
<comment type="caution">
    <text evidence="1">Lacks conserved residue(s) required for the propagation of feature annotation.</text>
</comment>
<dbReference type="Gene3D" id="3.30.1330.10">
    <property type="entry name" value="PurM-like, N-terminal domain"/>
    <property type="match status" value="1"/>
</dbReference>
<keyword evidence="5" id="KW-1185">Reference proteome</keyword>
<comment type="miscellaneous">
    <text evidence="1">Reaction mechanism of ThiL seems to utilize a direct, inline transfer of the gamma-phosphate of ATP to TMP rather than a phosphorylated enzyme intermediate.</text>
</comment>
<dbReference type="InterPro" id="IPR036921">
    <property type="entry name" value="PurM-like_N_sf"/>
</dbReference>
<feature type="binding site" evidence="1">
    <location>
        <position position="49"/>
    </location>
    <ligand>
        <name>substrate</name>
    </ligand>
</feature>
<dbReference type="InterPro" id="IPR006283">
    <property type="entry name" value="ThiL-like"/>
</dbReference>
<dbReference type="HAMAP" id="MF_02128">
    <property type="entry name" value="TMP_kinase"/>
    <property type="match status" value="1"/>
</dbReference>
<comment type="function">
    <text evidence="1">Catalyzes the ATP-dependent phosphorylation of thiamine-monophosphate (TMP) to form thiamine-pyrophosphate (TPP), the active form of vitamin B1.</text>
</comment>
<feature type="domain" description="PurM-like C-terminal" evidence="3">
    <location>
        <begin position="150"/>
        <end position="239"/>
    </location>
</feature>
<comment type="catalytic activity">
    <reaction evidence="1">
        <text>thiamine phosphate + ATP = thiamine diphosphate + ADP</text>
        <dbReference type="Rhea" id="RHEA:15913"/>
        <dbReference type="ChEBI" id="CHEBI:30616"/>
        <dbReference type="ChEBI" id="CHEBI:37575"/>
        <dbReference type="ChEBI" id="CHEBI:58937"/>
        <dbReference type="ChEBI" id="CHEBI:456216"/>
        <dbReference type="EC" id="2.7.4.16"/>
    </reaction>
</comment>
<dbReference type="Proteomes" id="UP001215216">
    <property type="component" value="Chromosome"/>
</dbReference>
<dbReference type="EMBL" id="CP121208">
    <property type="protein sequence ID" value="WFM83966.1"/>
    <property type="molecule type" value="Genomic_DNA"/>
</dbReference>
<dbReference type="SUPFAM" id="SSF55326">
    <property type="entry name" value="PurM N-terminal domain-like"/>
    <property type="match status" value="1"/>
</dbReference>
<comment type="similarity">
    <text evidence="1">Belongs to the thiamine-monophosphate kinase family.</text>
</comment>
<feature type="binding site" evidence="1">
    <location>
        <position position="313"/>
    </location>
    <ligand>
        <name>substrate</name>
    </ligand>
</feature>
<feature type="binding site" evidence="1">
    <location>
        <begin position="118"/>
        <end position="119"/>
    </location>
    <ligand>
        <name>ATP</name>
        <dbReference type="ChEBI" id="CHEBI:30616"/>
    </ligand>
</feature>
<keyword evidence="1 4" id="KW-0418">Kinase</keyword>
<comment type="pathway">
    <text evidence="1">Cofactor biosynthesis; thiamine diphosphate biosynthesis; thiamine diphosphate from thiamine phosphate: step 1/1.</text>
</comment>
<keyword evidence="1" id="KW-0067">ATP-binding</keyword>
<protein>
    <recommendedName>
        <fullName evidence="1">Thiamine-monophosphate kinase</fullName>
        <shortName evidence="1">TMP kinase</shortName>
        <shortName evidence="1">Thiamine-phosphate kinase</shortName>
        <ecNumber evidence="1">2.7.4.16</ecNumber>
    </recommendedName>
</protein>
<keyword evidence="1" id="KW-0547">Nucleotide-binding</keyword>
<feature type="domain" description="PurM-like N-terminal" evidence="2">
    <location>
        <begin position="25"/>
        <end position="134"/>
    </location>
</feature>
<proteinExistence type="inferred from homology"/>
<dbReference type="EC" id="2.7.4.16" evidence="1"/>
<gene>
    <name evidence="1 4" type="primary">thiL</name>
    <name evidence="4" type="ORF">P7079_03040</name>
</gene>
<dbReference type="Pfam" id="PF02769">
    <property type="entry name" value="AIRS_C"/>
    <property type="match status" value="1"/>
</dbReference>
<dbReference type="SUPFAM" id="SSF56042">
    <property type="entry name" value="PurM C-terminal domain-like"/>
    <property type="match status" value="1"/>
</dbReference>
<evidence type="ECO:0000259" key="3">
    <source>
        <dbReference type="Pfam" id="PF02769"/>
    </source>
</evidence>
<feature type="binding site" evidence="1">
    <location>
        <position position="119"/>
    </location>
    <ligand>
        <name>Mg(2+)</name>
        <dbReference type="ChEBI" id="CHEBI:18420"/>
        <label>1</label>
    </ligand>
</feature>
<dbReference type="PANTHER" id="PTHR30270">
    <property type="entry name" value="THIAMINE-MONOPHOSPHATE KINASE"/>
    <property type="match status" value="1"/>
</dbReference>
<sequence>MSEDALISRLRPLLTVSPCASVPSGDDSAVFSLAGATTLSVDLLVEGVHFRRDWSTGYDVGARSAMQNLADAVAMGARPRSLIVGLALPQETDVEWVEDFARGMAATCAPLDVGIDGGDFVASDVITVSVTVLGDMEGRVPLRRCGMKIEDQLVFAGNLGHSRAGYELLTAGYTREDENPKISKMIDDFLVPKPPLDIVLRAVRSGALHSLMDVSDGLIKDVGRMADASGVWVDIDHQAVTRLVGPIATAAGRLSADRSMWAYTGGEDHSFVGTVANGGAIPEGFSRIGSVRGPALGGRVTVAGVPFDGDGGWDHFVHRG</sequence>
<keyword evidence="1" id="KW-0479">Metal-binding</keyword>
<evidence type="ECO:0000313" key="5">
    <source>
        <dbReference type="Proteomes" id="UP001215216"/>
    </source>
</evidence>
<dbReference type="InterPro" id="IPR016188">
    <property type="entry name" value="PurM-like_N"/>
</dbReference>
<feature type="binding site" evidence="1">
    <location>
        <position position="40"/>
    </location>
    <ligand>
        <name>Mg(2+)</name>
        <dbReference type="ChEBI" id="CHEBI:18420"/>
        <label>4</label>
    </ligand>
</feature>
<name>A0ABY8G211_9ACTO</name>
<feature type="binding site" evidence="1">
    <location>
        <position position="71"/>
    </location>
    <ligand>
        <name>Mg(2+)</name>
        <dbReference type="ChEBI" id="CHEBI:18420"/>
        <label>3</label>
    </ligand>
</feature>